<dbReference type="Proteomes" id="UP001229421">
    <property type="component" value="Unassembled WGS sequence"/>
</dbReference>
<name>A0AAD8NMW4_TARER</name>
<keyword evidence="2" id="KW-1185">Reference proteome</keyword>
<dbReference type="AlphaFoldDB" id="A0AAD8NMW4"/>
<gene>
    <name evidence="1" type="ORF">QVD17_24728</name>
</gene>
<sequence length="93" mass="9792">MPKRKRGGLGYLGANDFEASTSSHQLLHRASVVRSSVLDQVAGVGVDVSVQAVIDGFSSASSVYLDLGSCNEIWLIAKVGRLLSLVCLIVLSC</sequence>
<dbReference type="EMBL" id="JAUHHV010000006">
    <property type="protein sequence ID" value="KAK1421950.1"/>
    <property type="molecule type" value="Genomic_DNA"/>
</dbReference>
<evidence type="ECO:0000313" key="1">
    <source>
        <dbReference type="EMBL" id="KAK1421950.1"/>
    </source>
</evidence>
<comment type="caution">
    <text evidence="1">The sequence shown here is derived from an EMBL/GenBank/DDBJ whole genome shotgun (WGS) entry which is preliminary data.</text>
</comment>
<evidence type="ECO:0000313" key="2">
    <source>
        <dbReference type="Proteomes" id="UP001229421"/>
    </source>
</evidence>
<organism evidence="1 2">
    <name type="scientific">Tagetes erecta</name>
    <name type="common">African marigold</name>
    <dbReference type="NCBI Taxonomy" id="13708"/>
    <lineage>
        <taxon>Eukaryota</taxon>
        <taxon>Viridiplantae</taxon>
        <taxon>Streptophyta</taxon>
        <taxon>Embryophyta</taxon>
        <taxon>Tracheophyta</taxon>
        <taxon>Spermatophyta</taxon>
        <taxon>Magnoliopsida</taxon>
        <taxon>eudicotyledons</taxon>
        <taxon>Gunneridae</taxon>
        <taxon>Pentapetalae</taxon>
        <taxon>asterids</taxon>
        <taxon>campanulids</taxon>
        <taxon>Asterales</taxon>
        <taxon>Asteraceae</taxon>
        <taxon>Asteroideae</taxon>
        <taxon>Heliantheae alliance</taxon>
        <taxon>Tageteae</taxon>
        <taxon>Tagetes</taxon>
    </lineage>
</organism>
<protein>
    <submittedName>
        <fullName evidence="1">Uncharacterized protein</fullName>
    </submittedName>
</protein>
<proteinExistence type="predicted"/>
<accession>A0AAD8NMW4</accession>
<reference evidence="1" key="1">
    <citation type="journal article" date="2023" name="bioRxiv">
        <title>Improved chromosome-level genome assembly for marigold (Tagetes erecta).</title>
        <authorList>
            <person name="Jiang F."/>
            <person name="Yuan L."/>
            <person name="Wang S."/>
            <person name="Wang H."/>
            <person name="Xu D."/>
            <person name="Wang A."/>
            <person name="Fan W."/>
        </authorList>
    </citation>
    <scope>NUCLEOTIDE SEQUENCE</scope>
    <source>
        <strain evidence="1">WSJ</strain>
        <tissue evidence="1">Leaf</tissue>
    </source>
</reference>